<keyword evidence="2" id="KW-0378">Hydrolase</keyword>
<accession>A0A061H8S3</accession>
<dbReference type="InterPro" id="IPR002833">
    <property type="entry name" value="PTH2"/>
</dbReference>
<dbReference type="Gene3D" id="3.40.1490.10">
    <property type="entry name" value="Bit1"/>
    <property type="match status" value="1"/>
</dbReference>
<dbReference type="InterPro" id="IPR023476">
    <property type="entry name" value="Pep_tRNA_hydro_II_dom_sf"/>
</dbReference>
<dbReference type="PANTHER" id="PTHR46194:SF1">
    <property type="entry name" value="PEPTIDYL-TRNA HYDROLASE PTRHD1-RELATED"/>
    <property type="match status" value="1"/>
</dbReference>
<evidence type="ECO:0000256" key="4">
    <source>
        <dbReference type="SAM" id="MobiDB-lite"/>
    </source>
</evidence>
<comment type="catalytic activity">
    <reaction evidence="3">
        <text>an N-acyl-L-alpha-aminoacyl-tRNA + H2O = an N-acyl-L-amino acid + a tRNA + H(+)</text>
        <dbReference type="Rhea" id="RHEA:54448"/>
        <dbReference type="Rhea" id="RHEA-COMP:10123"/>
        <dbReference type="Rhea" id="RHEA-COMP:13883"/>
        <dbReference type="ChEBI" id="CHEBI:15377"/>
        <dbReference type="ChEBI" id="CHEBI:15378"/>
        <dbReference type="ChEBI" id="CHEBI:59874"/>
        <dbReference type="ChEBI" id="CHEBI:78442"/>
        <dbReference type="ChEBI" id="CHEBI:138191"/>
        <dbReference type="EC" id="3.1.1.29"/>
    </reaction>
</comment>
<dbReference type="GeneID" id="19318353"/>
<proteinExistence type="predicted"/>
<evidence type="ECO:0000256" key="2">
    <source>
        <dbReference type="ARBA" id="ARBA00022801"/>
    </source>
</evidence>
<name>A0A061H8S3_9BASI</name>
<dbReference type="InterPro" id="IPR042237">
    <property type="entry name" value="PTRHD1"/>
</dbReference>
<dbReference type="KEGG" id="pfp:PFL1_04247"/>
<feature type="compositionally biased region" description="Low complexity" evidence="4">
    <location>
        <begin position="1"/>
        <end position="19"/>
    </location>
</feature>
<dbReference type="GO" id="GO:0004045">
    <property type="term" value="F:peptidyl-tRNA hydrolase activity"/>
    <property type="evidence" value="ECO:0007669"/>
    <property type="project" value="UniProtKB-EC"/>
</dbReference>
<dbReference type="HOGENOM" id="CLU_119261_1_0_1"/>
<organism evidence="5 6">
    <name type="scientific">Pseudozyma flocculosa PF-1</name>
    <dbReference type="NCBI Taxonomy" id="1277687"/>
    <lineage>
        <taxon>Eukaryota</taxon>
        <taxon>Fungi</taxon>
        <taxon>Dikarya</taxon>
        <taxon>Basidiomycota</taxon>
        <taxon>Ustilaginomycotina</taxon>
        <taxon>Ustilaginomycetes</taxon>
        <taxon>Ustilaginales</taxon>
        <taxon>Ustilaginaceae</taxon>
        <taxon>Pseudozyma</taxon>
    </lineage>
</organism>
<dbReference type="EMBL" id="KE361635">
    <property type="protein sequence ID" value="EPQ28420.1"/>
    <property type="molecule type" value="Genomic_DNA"/>
</dbReference>
<dbReference type="SUPFAM" id="SSF102462">
    <property type="entry name" value="Peptidyl-tRNA hydrolase II"/>
    <property type="match status" value="1"/>
</dbReference>
<feature type="region of interest" description="Disordered" evidence="4">
    <location>
        <begin position="1"/>
        <end position="23"/>
    </location>
</feature>
<dbReference type="Proteomes" id="UP000053664">
    <property type="component" value="Unassembled WGS sequence"/>
</dbReference>
<evidence type="ECO:0000256" key="3">
    <source>
        <dbReference type="ARBA" id="ARBA00048707"/>
    </source>
</evidence>
<dbReference type="AlphaFoldDB" id="A0A061H8S3"/>
<dbReference type="Pfam" id="PF01981">
    <property type="entry name" value="PTH2"/>
    <property type="match status" value="1"/>
</dbReference>
<dbReference type="eggNOG" id="KOG3305">
    <property type="taxonomic scope" value="Eukaryota"/>
</dbReference>
<reference evidence="5 6" key="1">
    <citation type="journal article" date="2013" name="Plant Cell">
        <title>The transition from a phytopathogenic smut ancestor to an anamorphic biocontrol agent deciphered by comparative whole-genome analysis.</title>
        <authorList>
            <person name="Lefebvre F."/>
            <person name="Joly D.L."/>
            <person name="Labbe C."/>
            <person name="Teichmann B."/>
            <person name="Linning R."/>
            <person name="Belzile F."/>
            <person name="Bakkeren G."/>
            <person name="Belanger R.R."/>
        </authorList>
    </citation>
    <scope>NUCLEOTIDE SEQUENCE [LARGE SCALE GENOMIC DNA]</scope>
    <source>
        <strain evidence="5 6">PF-1</strain>
    </source>
</reference>
<evidence type="ECO:0000313" key="6">
    <source>
        <dbReference type="Proteomes" id="UP000053664"/>
    </source>
</evidence>
<dbReference type="EC" id="3.1.1.29" evidence="1"/>
<evidence type="ECO:0000313" key="5">
    <source>
        <dbReference type="EMBL" id="EPQ28420.1"/>
    </source>
</evidence>
<dbReference type="PANTHER" id="PTHR46194">
    <property type="entry name" value="PEPTIDYL-TRNA HYDROLASE PTRHD1-RELATED"/>
    <property type="match status" value="1"/>
</dbReference>
<sequence>MADGTASTSTSTSTPAPSTEQQPLVMQIIVDRELVKQPGWTRGPLMAQSAHAALAACHISSTSPNTTAYLGPENLAHMHKIVLQTPSDNGKTTLTALSERLAQARKEWEATREGEEVPLHYLWIEQPENIPTCLALAPNRKPPAVKKILNKCSLLRD</sequence>
<dbReference type="RefSeq" id="XP_007879961.1">
    <property type="nucleotide sequence ID" value="XM_007881770.1"/>
</dbReference>
<dbReference type="OrthoDB" id="201213at2759"/>
<protein>
    <recommendedName>
        <fullName evidence="1">peptidyl-tRNA hydrolase</fullName>
        <ecNumber evidence="1">3.1.1.29</ecNumber>
    </recommendedName>
</protein>
<evidence type="ECO:0000256" key="1">
    <source>
        <dbReference type="ARBA" id="ARBA00013260"/>
    </source>
</evidence>
<gene>
    <name evidence="5" type="ORF">PFL1_04247</name>
</gene>